<keyword evidence="2" id="KW-1133">Transmembrane helix</keyword>
<feature type="transmembrane region" description="Helical" evidence="2">
    <location>
        <begin position="99"/>
        <end position="125"/>
    </location>
</feature>
<keyword evidence="2" id="KW-0472">Membrane</keyword>
<keyword evidence="4" id="KW-1185">Reference proteome</keyword>
<name>A0A919S3S9_9ACTN</name>
<gene>
    <name evidence="3" type="ORF">Aau02nite_01210</name>
</gene>
<dbReference type="Proteomes" id="UP000681340">
    <property type="component" value="Unassembled WGS sequence"/>
</dbReference>
<evidence type="ECO:0000256" key="1">
    <source>
        <dbReference type="SAM" id="MobiDB-lite"/>
    </source>
</evidence>
<feature type="region of interest" description="Disordered" evidence="1">
    <location>
        <begin position="1"/>
        <end position="93"/>
    </location>
</feature>
<feature type="compositionally biased region" description="Low complexity" evidence="1">
    <location>
        <begin position="158"/>
        <end position="171"/>
    </location>
</feature>
<dbReference type="AlphaFoldDB" id="A0A919S3S9"/>
<feature type="compositionally biased region" description="Pro residues" evidence="1">
    <location>
        <begin position="7"/>
        <end position="24"/>
    </location>
</feature>
<proteinExistence type="predicted"/>
<feature type="compositionally biased region" description="Polar residues" evidence="1">
    <location>
        <begin position="50"/>
        <end position="67"/>
    </location>
</feature>
<keyword evidence="2" id="KW-0812">Transmembrane</keyword>
<protein>
    <submittedName>
        <fullName evidence="3">Uncharacterized protein</fullName>
    </submittedName>
</protein>
<accession>A0A919S3S9</accession>
<sequence>MAANPQAPIPARPGSPAGPAPHGGPPHGNARPRSTQSPPGATYGPPPSGTPTQAMPTQAMPSGQPTQAMPVAPPAQTMPSAASGSGPPVATAPRSRGGLLVVTLVVAVLALVVGLAGIVIAAIALGRSDKATTLATSANGRPLPPADAETPAAPEPASPTTEPSDTATETLEPGVTASPGDISPTAEFAIAYQDQHLRVQTEKCLSGWGAAVDFDEPRVIGGTEGDMVYEQCNPGAVQTGLPLAEVSGQSATPADCLENIRTTPAQSPVAPAEGLTFCFLTSRNDAAARGTTQKLVFVTVDSITEKNDHGILNITLRAWNVPE</sequence>
<evidence type="ECO:0000313" key="3">
    <source>
        <dbReference type="EMBL" id="GIM62997.1"/>
    </source>
</evidence>
<dbReference type="EMBL" id="BOQL01000001">
    <property type="protein sequence ID" value="GIM62997.1"/>
    <property type="molecule type" value="Genomic_DNA"/>
</dbReference>
<organism evidence="3 4">
    <name type="scientific">Actinoplanes auranticolor</name>
    <dbReference type="NCBI Taxonomy" id="47988"/>
    <lineage>
        <taxon>Bacteria</taxon>
        <taxon>Bacillati</taxon>
        <taxon>Actinomycetota</taxon>
        <taxon>Actinomycetes</taxon>
        <taxon>Micromonosporales</taxon>
        <taxon>Micromonosporaceae</taxon>
        <taxon>Actinoplanes</taxon>
    </lineage>
</organism>
<feature type="region of interest" description="Disordered" evidence="1">
    <location>
        <begin position="135"/>
        <end position="182"/>
    </location>
</feature>
<evidence type="ECO:0000256" key="2">
    <source>
        <dbReference type="SAM" id="Phobius"/>
    </source>
</evidence>
<comment type="caution">
    <text evidence="3">The sequence shown here is derived from an EMBL/GenBank/DDBJ whole genome shotgun (WGS) entry which is preliminary data.</text>
</comment>
<evidence type="ECO:0000313" key="4">
    <source>
        <dbReference type="Proteomes" id="UP000681340"/>
    </source>
</evidence>
<reference evidence="3" key="1">
    <citation type="submission" date="2021-03" db="EMBL/GenBank/DDBJ databases">
        <title>Whole genome shotgun sequence of Actinoplanes auranticolor NBRC 12245.</title>
        <authorList>
            <person name="Komaki H."/>
            <person name="Tamura T."/>
        </authorList>
    </citation>
    <scope>NUCLEOTIDE SEQUENCE</scope>
    <source>
        <strain evidence="3">NBRC 12245</strain>
    </source>
</reference>